<dbReference type="InterPro" id="IPR012340">
    <property type="entry name" value="NA-bd_OB-fold"/>
</dbReference>
<comment type="caution">
    <text evidence="2">The sequence shown here is derived from an EMBL/GenBank/DDBJ whole genome shotgun (WGS) entry which is preliminary data.</text>
</comment>
<evidence type="ECO:0000313" key="3">
    <source>
        <dbReference type="Proteomes" id="UP001632038"/>
    </source>
</evidence>
<evidence type="ECO:0000256" key="1">
    <source>
        <dbReference type="SAM" id="MobiDB-lite"/>
    </source>
</evidence>
<organism evidence="2 3">
    <name type="scientific">Castilleja foliolosa</name>
    <dbReference type="NCBI Taxonomy" id="1961234"/>
    <lineage>
        <taxon>Eukaryota</taxon>
        <taxon>Viridiplantae</taxon>
        <taxon>Streptophyta</taxon>
        <taxon>Embryophyta</taxon>
        <taxon>Tracheophyta</taxon>
        <taxon>Spermatophyta</taxon>
        <taxon>Magnoliopsida</taxon>
        <taxon>eudicotyledons</taxon>
        <taxon>Gunneridae</taxon>
        <taxon>Pentapetalae</taxon>
        <taxon>asterids</taxon>
        <taxon>lamiids</taxon>
        <taxon>Lamiales</taxon>
        <taxon>Orobanchaceae</taxon>
        <taxon>Pedicularideae</taxon>
        <taxon>Castillejinae</taxon>
        <taxon>Castilleja</taxon>
    </lineage>
</organism>
<dbReference type="Proteomes" id="UP001632038">
    <property type="component" value="Unassembled WGS sequence"/>
</dbReference>
<dbReference type="Gene3D" id="2.40.50.140">
    <property type="entry name" value="Nucleic acid-binding proteins"/>
    <property type="match status" value="1"/>
</dbReference>
<dbReference type="SUPFAM" id="SSF50249">
    <property type="entry name" value="Nucleic acid-binding proteins"/>
    <property type="match status" value="1"/>
</dbReference>
<keyword evidence="3" id="KW-1185">Reference proteome</keyword>
<reference evidence="3" key="1">
    <citation type="journal article" date="2024" name="IScience">
        <title>Strigolactones Initiate the Formation of Haustorium-like Structures in Castilleja.</title>
        <authorList>
            <person name="Buerger M."/>
            <person name="Peterson D."/>
            <person name="Chory J."/>
        </authorList>
    </citation>
    <scope>NUCLEOTIDE SEQUENCE [LARGE SCALE GENOMIC DNA]</scope>
</reference>
<gene>
    <name evidence="2" type="primary">P4HTM_31</name>
    <name evidence="2" type="ORF">CASFOL_040035</name>
</gene>
<dbReference type="EMBL" id="JAVIJP010000099">
    <property type="protein sequence ID" value="KAL3615741.1"/>
    <property type="molecule type" value="Genomic_DNA"/>
</dbReference>
<proteinExistence type="predicted"/>
<sequence>MTTFWSTEPEFHEIYEEFSSGRARVRSLNELRDLIEDSVYWVEGRIVDVDDTKQFCFLSCRICGKPIEVVGGMKWCFQCGEYTFRDIFRYNVEVIVADDTGSSTFVLRNKACEKLIGEHAADVIAQYGDTARTMPQSIKENFLGQKGLFEVVVSSLQTHLQFFSVSRLTVDKEIKELYIKKNIPDYESSSDEDSFLKTLDYVEEQDRAAEGNVHTAEESDEAAEESVEAAEESVEAAGSADEIEPDAKRQKKDMNEDK</sequence>
<dbReference type="AlphaFoldDB" id="A0ABD3BEB2"/>
<feature type="region of interest" description="Disordered" evidence="1">
    <location>
        <begin position="206"/>
        <end position="258"/>
    </location>
</feature>
<protein>
    <submittedName>
        <fullName evidence="2">Procollagen-proline 4-dioxygenase</fullName>
    </submittedName>
</protein>
<accession>A0ABD3BEB2</accession>
<evidence type="ECO:0000313" key="2">
    <source>
        <dbReference type="EMBL" id="KAL3615741.1"/>
    </source>
</evidence>
<name>A0ABD3BEB2_9LAMI</name>
<feature type="compositionally biased region" description="Basic and acidic residues" evidence="1">
    <location>
        <begin position="245"/>
        <end position="258"/>
    </location>
</feature>
<feature type="compositionally biased region" description="Acidic residues" evidence="1">
    <location>
        <begin position="218"/>
        <end position="234"/>
    </location>
</feature>